<dbReference type="InterPro" id="IPR050334">
    <property type="entry name" value="Molybdenum_import_ModC"/>
</dbReference>
<dbReference type="InterPro" id="IPR008995">
    <property type="entry name" value="Mo/tungstate-bd_C_term_dom"/>
</dbReference>
<evidence type="ECO:0000256" key="4">
    <source>
        <dbReference type="ARBA" id="ARBA00022505"/>
    </source>
</evidence>
<evidence type="ECO:0000256" key="6">
    <source>
        <dbReference type="ARBA" id="ARBA00022741"/>
    </source>
</evidence>
<keyword evidence="4 11" id="KW-0500">Molybdenum</keyword>
<keyword evidence="6" id="KW-0547">Nucleotide-binding</keyword>
<dbReference type="NCBIfam" id="TIGR02142">
    <property type="entry name" value="modC_ABC"/>
    <property type="match status" value="1"/>
</dbReference>
<evidence type="ECO:0000256" key="2">
    <source>
        <dbReference type="ARBA" id="ARBA00022448"/>
    </source>
</evidence>
<evidence type="ECO:0000256" key="8">
    <source>
        <dbReference type="ARBA" id="ARBA00022967"/>
    </source>
</evidence>
<proteinExistence type="inferred from homology"/>
<dbReference type="SUPFAM" id="SSF50331">
    <property type="entry name" value="MOP-like"/>
    <property type="match status" value="1"/>
</dbReference>
<dbReference type="InterPro" id="IPR004606">
    <property type="entry name" value="Mop_domain"/>
</dbReference>
<sequence length="365" mass="39475">MSTVKVDFRGTLGRFELNARFEVPARGVTAIFGPSGCGKTAVMRCIAGLNRLADGLCSVAGDVWQDEKTFRPVHQRPIGYVFQEANLFPHLSVRRNLMYGHPATTGAAAIGFDEVVSLLGIAKLLERSPRHLSGGERQRVAIGRALLSQPKLLLMDEPLSALDQMTKDEILPYLERLHAALDLPILYISHDIAEVERLADQLVLMRSGTVLASGPLSKLQADLSLPLALSRDAAVSFDAEVVGQDAADGMATLVVPGGQFLLPAEPLPPGTRRRLRVLADDVSLALEAPSRSTIVNVLRARILEIRRQADHRVTALLGLGDDGEGARLLSRVTQRSWNELGLQTGLAVYAQVKGVALVRREDPAA</sequence>
<dbReference type="Pfam" id="PF00005">
    <property type="entry name" value="ABC_tran"/>
    <property type="match status" value="1"/>
</dbReference>
<keyword evidence="7 14" id="KW-0067">ATP-binding</keyword>
<dbReference type="PANTHER" id="PTHR43514">
    <property type="entry name" value="ABC TRANSPORTER I FAMILY MEMBER 10"/>
    <property type="match status" value="1"/>
</dbReference>
<dbReference type="EMBL" id="JAFCLK010000006">
    <property type="protein sequence ID" value="MBR1135556.1"/>
    <property type="molecule type" value="Genomic_DNA"/>
</dbReference>
<dbReference type="RefSeq" id="WP_172235566.1">
    <property type="nucleotide sequence ID" value="NZ_JABFDP010000002.1"/>
</dbReference>
<dbReference type="PANTHER" id="PTHR43514:SF10">
    <property type="entry name" value="MOLYBDENUM IMPORT ATP-BINDING PROTEIN MODC 2"/>
    <property type="match status" value="1"/>
</dbReference>
<evidence type="ECO:0000256" key="10">
    <source>
        <dbReference type="ARBA" id="ARBA00024722"/>
    </source>
</evidence>
<dbReference type="InterPro" id="IPR003439">
    <property type="entry name" value="ABC_transporter-like_ATP-bd"/>
</dbReference>
<evidence type="ECO:0000256" key="1">
    <source>
        <dbReference type="ARBA" id="ARBA00005417"/>
    </source>
</evidence>
<gene>
    <name evidence="14" type="primary">modC</name>
    <name evidence="14" type="ORF">JQ619_07250</name>
</gene>
<dbReference type="Gene3D" id="3.40.50.300">
    <property type="entry name" value="P-loop containing nucleotide triphosphate hydrolases"/>
    <property type="match status" value="1"/>
</dbReference>
<accession>A0ABS5G4F7</accession>
<dbReference type="InterPro" id="IPR003593">
    <property type="entry name" value="AAA+_ATPase"/>
</dbReference>
<feature type="domain" description="ABC transporter" evidence="12">
    <location>
        <begin position="1"/>
        <end position="232"/>
    </location>
</feature>
<dbReference type="Proteomes" id="UP001314635">
    <property type="component" value="Unassembled WGS sequence"/>
</dbReference>
<evidence type="ECO:0000256" key="3">
    <source>
        <dbReference type="ARBA" id="ARBA00022475"/>
    </source>
</evidence>
<dbReference type="PROSITE" id="PS51866">
    <property type="entry name" value="MOP"/>
    <property type="match status" value="1"/>
</dbReference>
<reference evidence="15" key="1">
    <citation type="journal article" date="2021" name="ISME J.">
        <title>Evolutionary origin and ecological implication of a unique nif island in free-living Bradyrhizobium lineages.</title>
        <authorList>
            <person name="Tao J."/>
        </authorList>
    </citation>
    <scope>NUCLEOTIDE SEQUENCE [LARGE SCALE GENOMIC DNA]</scope>
    <source>
        <strain evidence="15">SZCCT0094</strain>
    </source>
</reference>
<keyword evidence="5" id="KW-0997">Cell inner membrane</keyword>
<evidence type="ECO:0000256" key="11">
    <source>
        <dbReference type="PROSITE-ProRule" id="PRU01213"/>
    </source>
</evidence>
<dbReference type="SMART" id="SM00382">
    <property type="entry name" value="AAA"/>
    <property type="match status" value="1"/>
</dbReference>
<comment type="similarity">
    <text evidence="1">Belongs to the ABC transporter superfamily.</text>
</comment>
<organism evidence="14 15">
    <name type="scientific">Bradyrhizobium denitrificans</name>
    <dbReference type="NCBI Taxonomy" id="2734912"/>
    <lineage>
        <taxon>Bacteria</taxon>
        <taxon>Pseudomonadati</taxon>
        <taxon>Pseudomonadota</taxon>
        <taxon>Alphaproteobacteria</taxon>
        <taxon>Hyphomicrobiales</taxon>
        <taxon>Nitrobacteraceae</taxon>
        <taxon>Bradyrhizobium</taxon>
    </lineage>
</organism>
<evidence type="ECO:0000259" key="13">
    <source>
        <dbReference type="PROSITE" id="PS51866"/>
    </source>
</evidence>
<evidence type="ECO:0000313" key="15">
    <source>
        <dbReference type="Proteomes" id="UP001314635"/>
    </source>
</evidence>
<dbReference type="InterPro" id="IPR027417">
    <property type="entry name" value="P-loop_NTPase"/>
</dbReference>
<comment type="function">
    <text evidence="10">Involved in beta-(1--&gt;2)glucan export. Transmembrane domains (TMD) form a pore in the inner membrane and the ATP-binding domain (NBD) is responsible for energy generation.</text>
</comment>
<keyword evidence="3" id="KW-1003">Cell membrane</keyword>
<comment type="caution">
    <text evidence="14">The sequence shown here is derived from an EMBL/GenBank/DDBJ whole genome shotgun (WGS) entry which is preliminary data.</text>
</comment>
<dbReference type="InterPro" id="IPR017871">
    <property type="entry name" value="ABC_transporter-like_CS"/>
</dbReference>
<evidence type="ECO:0000256" key="9">
    <source>
        <dbReference type="ARBA" id="ARBA00023136"/>
    </source>
</evidence>
<evidence type="ECO:0000259" key="12">
    <source>
        <dbReference type="PROSITE" id="PS50893"/>
    </source>
</evidence>
<dbReference type="InterPro" id="IPR011868">
    <property type="entry name" value="ModC_ABC_ATP-bd"/>
</dbReference>
<keyword evidence="8" id="KW-1278">Translocase</keyword>
<dbReference type="InterPro" id="IPR005116">
    <property type="entry name" value="Transp-assoc_OB_typ1"/>
</dbReference>
<evidence type="ECO:0000313" key="14">
    <source>
        <dbReference type="EMBL" id="MBR1135556.1"/>
    </source>
</evidence>
<feature type="domain" description="Mop" evidence="13">
    <location>
        <begin position="291"/>
        <end position="361"/>
    </location>
</feature>
<keyword evidence="15" id="KW-1185">Reference proteome</keyword>
<keyword evidence="9" id="KW-0472">Membrane</keyword>
<keyword evidence="2" id="KW-0813">Transport</keyword>
<dbReference type="PROSITE" id="PS50893">
    <property type="entry name" value="ABC_TRANSPORTER_2"/>
    <property type="match status" value="1"/>
</dbReference>
<dbReference type="GO" id="GO:0005524">
    <property type="term" value="F:ATP binding"/>
    <property type="evidence" value="ECO:0007669"/>
    <property type="project" value="UniProtKB-KW"/>
</dbReference>
<protein>
    <submittedName>
        <fullName evidence="14">Molybdenum ABC transporter ATP-binding protein</fullName>
    </submittedName>
</protein>
<dbReference type="Pfam" id="PF03459">
    <property type="entry name" value="TOBE"/>
    <property type="match status" value="1"/>
</dbReference>
<evidence type="ECO:0000256" key="7">
    <source>
        <dbReference type="ARBA" id="ARBA00022840"/>
    </source>
</evidence>
<dbReference type="SUPFAM" id="SSF52540">
    <property type="entry name" value="P-loop containing nucleoside triphosphate hydrolases"/>
    <property type="match status" value="1"/>
</dbReference>
<evidence type="ECO:0000256" key="5">
    <source>
        <dbReference type="ARBA" id="ARBA00022519"/>
    </source>
</evidence>
<name>A0ABS5G4F7_9BRAD</name>
<dbReference type="PROSITE" id="PS00211">
    <property type="entry name" value="ABC_TRANSPORTER_1"/>
    <property type="match status" value="1"/>
</dbReference>
<dbReference type="Gene3D" id="2.40.50.100">
    <property type="match status" value="1"/>
</dbReference>